<protein>
    <recommendedName>
        <fullName evidence="2">UPAR/Ly6 domain-containing protein</fullName>
    </recommendedName>
</protein>
<dbReference type="AlphaFoldDB" id="A0A818NX77"/>
<name>A0A818NX77_9BILA</name>
<evidence type="ECO:0000313" key="6">
    <source>
        <dbReference type="EMBL" id="CAF3613821.1"/>
    </source>
</evidence>
<feature type="domain" description="UPAR/Ly6" evidence="2">
    <location>
        <begin position="130"/>
        <end position="207"/>
    </location>
</feature>
<dbReference type="Proteomes" id="UP000663823">
    <property type="component" value="Unassembled WGS sequence"/>
</dbReference>
<dbReference type="CDD" id="cd00117">
    <property type="entry name" value="TFP"/>
    <property type="match status" value="2"/>
</dbReference>
<evidence type="ECO:0000313" key="3">
    <source>
        <dbReference type="EMBL" id="CAF0851540.1"/>
    </source>
</evidence>
<dbReference type="OrthoDB" id="9997494at2759"/>
<dbReference type="SMART" id="SM00134">
    <property type="entry name" value="LU"/>
    <property type="match status" value="2"/>
</dbReference>
<dbReference type="Proteomes" id="UP000663874">
    <property type="component" value="Unassembled WGS sequence"/>
</dbReference>
<dbReference type="SUPFAM" id="SSF57302">
    <property type="entry name" value="Snake toxin-like"/>
    <property type="match status" value="1"/>
</dbReference>
<organism evidence="6 7">
    <name type="scientific">Rotaria sordida</name>
    <dbReference type="NCBI Taxonomy" id="392033"/>
    <lineage>
        <taxon>Eukaryota</taxon>
        <taxon>Metazoa</taxon>
        <taxon>Spiralia</taxon>
        <taxon>Gnathifera</taxon>
        <taxon>Rotifera</taxon>
        <taxon>Eurotatoria</taxon>
        <taxon>Bdelloidea</taxon>
        <taxon>Philodinida</taxon>
        <taxon>Philodinidae</taxon>
        <taxon>Rotaria</taxon>
    </lineage>
</organism>
<dbReference type="Gene3D" id="2.10.60.10">
    <property type="entry name" value="CD59"/>
    <property type="match status" value="1"/>
</dbReference>
<dbReference type="Proteomes" id="UP000663882">
    <property type="component" value="Unassembled WGS sequence"/>
</dbReference>
<dbReference type="EMBL" id="CAJNOU010000078">
    <property type="protein sequence ID" value="CAF0851540.1"/>
    <property type="molecule type" value="Genomic_DNA"/>
</dbReference>
<evidence type="ECO:0000313" key="7">
    <source>
        <dbReference type="Proteomes" id="UP000663823"/>
    </source>
</evidence>
<evidence type="ECO:0000256" key="1">
    <source>
        <dbReference type="SAM" id="Phobius"/>
    </source>
</evidence>
<keyword evidence="1" id="KW-0472">Membrane</keyword>
<dbReference type="Proteomes" id="UP000663889">
    <property type="component" value="Unassembled WGS sequence"/>
</dbReference>
<evidence type="ECO:0000313" key="4">
    <source>
        <dbReference type="EMBL" id="CAF1086370.1"/>
    </source>
</evidence>
<dbReference type="EMBL" id="CAJNOO010001049">
    <property type="protein sequence ID" value="CAF1086370.1"/>
    <property type="molecule type" value="Genomic_DNA"/>
</dbReference>
<gene>
    <name evidence="5" type="ORF">FNK824_LOCUS3896</name>
    <name evidence="6" type="ORF">OTI717_LOCUS7442</name>
    <name evidence="4" type="ORF">RFH988_LOCUS18563</name>
    <name evidence="3" type="ORF">SEV965_LOCUS3133</name>
</gene>
<dbReference type="InterPro" id="IPR016054">
    <property type="entry name" value="LY6_UPA_recep-like"/>
</dbReference>
<evidence type="ECO:0000313" key="5">
    <source>
        <dbReference type="EMBL" id="CAF3610652.1"/>
    </source>
</evidence>
<dbReference type="EMBL" id="CAJOAX010000558">
    <property type="protein sequence ID" value="CAF3613821.1"/>
    <property type="molecule type" value="Genomic_DNA"/>
</dbReference>
<feature type="transmembrane region" description="Helical" evidence="1">
    <location>
        <begin position="204"/>
        <end position="222"/>
    </location>
</feature>
<proteinExistence type="predicted"/>
<dbReference type="InterPro" id="IPR045860">
    <property type="entry name" value="Snake_toxin-like_sf"/>
</dbReference>
<evidence type="ECO:0000259" key="2">
    <source>
        <dbReference type="SMART" id="SM00134"/>
    </source>
</evidence>
<reference evidence="6" key="1">
    <citation type="submission" date="2021-02" db="EMBL/GenBank/DDBJ databases">
        <authorList>
            <person name="Nowell W R."/>
        </authorList>
    </citation>
    <scope>NUCLEOTIDE SEQUENCE</scope>
</reference>
<feature type="domain" description="UPAR/Ly6" evidence="2">
    <location>
        <begin position="14"/>
        <end position="93"/>
    </location>
</feature>
<comment type="caution">
    <text evidence="6">The sequence shown here is derived from an EMBL/GenBank/DDBJ whole genome shotgun (WGS) entry which is preliminary data.</text>
</comment>
<sequence length="433" mass="49440">MIYTLGYSNGLVCYVCQNCADPADLNEFTNNTCPGPCMKINTFIPTMGSYIYKTCTKTCTEKKLYFGFSKFEVHCCNNTDRCNTGQRSTFFNHFTQLVMTFASVTFSFLLFNQLTTIVILLNYATCFDCYDCQNCEIPANDQANTATCSSSVTQCMKITAKLGTVYTYVLKQCGPCSNETFAFGVTFVQVDCCTGSKCNGTNTLSFSEFSIIIYLLFFIIYFKCKNELYINHIYKRKRPWHEITLPLTNKSVKNIDQNLISLLPRQSITPLIQEYLPYGLKKSPIQRKMITQLQFNEPPLFINNFKEEWDEMDTKSIFSLRSISTRTSYYTIREQTFCDELILDEKSLIKYSSLTSSNKPIISSPSSIEQLSSISNSSKPTSLQLVFKPCISLSKQLLNNEKSISDQNNSSNYIVLNMDNFKEINIFNNLSHV</sequence>
<keyword evidence="1" id="KW-0812">Transmembrane</keyword>
<accession>A0A818NX77</accession>
<dbReference type="EMBL" id="CAJOBE010000271">
    <property type="protein sequence ID" value="CAF3610652.1"/>
    <property type="molecule type" value="Genomic_DNA"/>
</dbReference>
<keyword evidence="1" id="KW-1133">Transmembrane helix</keyword>